<dbReference type="InterPro" id="IPR011042">
    <property type="entry name" value="6-blade_b-propeller_TolB-like"/>
</dbReference>
<feature type="signal peptide" evidence="1">
    <location>
        <begin position="1"/>
        <end position="27"/>
    </location>
</feature>
<evidence type="ECO:0000313" key="2">
    <source>
        <dbReference type="EMBL" id="AFZ69321.1"/>
    </source>
</evidence>
<dbReference type="RefSeq" id="WP_015231223.1">
    <property type="nucleotide sequence ID" value="NC_019789.1"/>
</dbReference>
<dbReference type="HOGENOM" id="CLU_030947_0_0_0"/>
<name>L0A644_DEIPD</name>
<evidence type="ECO:0000313" key="3">
    <source>
        <dbReference type="Proteomes" id="UP000010467"/>
    </source>
</evidence>
<keyword evidence="1" id="KW-0732">Signal</keyword>
<dbReference type="SUPFAM" id="SSF50952">
    <property type="entry name" value="Soluble quinoprotein glucose dehydrogenase"/>
    <property type="match status" value="1"/>
</dbReference>
<protein>
    <recommendedName>
        <fullName evidence="4">Glucose/sorbosone dehydrogenase</fullName>
    </recommendedName>
</protein>
<dbReference type="EMBL" id="CP003383">
    <property type="protein sequence ID" value="AFZ69321.1"/>
    <property type="molecule type" value="Genomic_DNA"/>
</dbReference>
<proteinExistence type="predicted"/>
<geneLocation type="plasmid" evidence="2 3">
    <name>pDEIPE01</name>
</geneLocation>
<keyword evidence="3" id="KW-1185">Reference proteome</keyword>
<keyword evidence="2" id="KW-0614">Plasmid</keyword>
<gene>
    <name evidence="2" type="ordered locus">Deipe_3909</name>
</gene>
<dbReference type="InterPro" id="IPR011041">
    <property type="entry name" value="Quinoprot_gluc/sorb_DH_b-prop"/>
</dbReference>
<feature type="chain" id="PRO_5003939614" description="Glucose/sorbosone dehydrogenase" evidence="1">
    <location>
        <begin position="28"/>
        <end position="501"/>
    </location>
</feature>
<dbReference type="PANTHER" id="PTHR33546:SF1">
    <property type="entry name" value="LARGE, MULTIFUNCTIONAL SECRETED PROTEIN"/>
    <property type="match status" value="1"/>
</dbReference>
<organism evidence="2 3">
    <name type="scientific">Deinococcus peraridilitoris (strain DSM 19664 / LMG 22246 / CIP 109416 / KR-200)</name>
    <dbReference type="NCBI Taxonomy" id="937777"/>
    <lineage>
        <taxon>Bacteria</taxon>
        <taxon>Thermotogati</taxon>
        <taxon>Deinococcota</taxon>
        <taxon>Deinococci</taxon>
        <taxon>Deinococcales</taxon>
        <taxon>Deinococcaceae</taxon>
        <taxon>Deinococcus</taxon>
    </lineage>
</organism>
<sequence length="501" mass="54137">MRRFRWDTLIMASAVAASAGGSQGAQSFPTIQVPAGYKVEKVVGGLTYATSVAWDNQGRMYVLEAGGAFVEEPVPARLMRIDNGRAVEVVNLQQKGIGASAVGLVWHDGAFYITHRDGKDRTGAVSRVTLNGQVTQLFKGIVDSQSEHQINGIEVGPDEKMYVAVGPATNAGVVGIDLGPFVARSPQVHARPCQDIVLTGRNFMTPDFRTPDQSDTVLTGAFVPFGTETKAGQVIKGTNKCGGSILTFDPKNAEATLRPFVSGLRNAIDLAWNKQGEMFVAVNGFDIRGSRGVKDQWDATYRVKQGTWYGWPDFSAALEPLTDAKFTPPGSQLAPIMQGGVMQPPKLEFLINHEASKLSAPDKNLVAGLHEWNSSPSGLHFSPDNWGPFANQLFVAEWGDLSPATNPLRDKPTGYQISRIDPNTKRAVPFARNAKPGPASGQGAMGQGLERPFDLKFNDGAMYIVDYGVARVNPARIKDGKPPYEFPPKTGVVWKITRTVP</sequence>
<dbReference type="Gene3D" id="2.120.10.30">
    <property type="entry name" value="TolB, C-terminal domain"/>
    <property type="match status" value="1"/>
</dbReference>
<dbReference type="AlphaFoldDB" id="L0A644"/>
<dbReference type="OrthoDB" id="9770043at2"/>
<evidence type="ECO:0000256" key="1">
    <source>
        <dbReference type="SAM" id="SignalP"/>
    </source>
</evidence>
<dbReference type="KEGG" id="dpd:Deipe_3909"/>
<dbReference type="PATRIC" id="fig|937777.3.peg.3924"/>
<reference evidence="3" key="1">
    <citation type="submission" date="2012-03" db="EMBL/GenBank/DDBJ databases">
        <title>Complete sequence of plasmid 1 of Deinococcus peraridilitoris DSM 19664.</title>
        <authorList>
            <person name="Lucas S."/>
            <person name="Copeland A."/>
            <person name="Lapidus A."/>
            <person name="Glavina del Rio T."/>
            <person name="Dalin E."/>
            <person name="Tice H."/>
            <person name="Bruce D."/>
            <person name="Goodwin L."/>
            <person name="Pitluck S."/>
            <person name="Peters L."/>
            <person name="Mikhailova N."/>
            <person name="Lu M."/>
            <person name="Kyrpides N."/>
            <person name="Mavromatis K."/>
            <person name="Ivanova N."/>
            <person name="Brettin T."/>
            <person name="Detter J.C."/>
            <person name="Han C."/>
            <person name="Larimer F."/>
            <person name="Land M."/>
            <person name="Hauser L."/>
            <person name="Markowitz V."/>
            <person name="Cheng J.-F."/>
            <person name="Hugenholtz P."/>
            <person name="Woyke T."/>
            <person name="Wu D."/>
            <person name="Pukall R."/>
            <person name="Steenblock K."/>
            <person name="Brambilla E."/>
            <person name="Klenk H.-P."/>
            <person name="Eisen J.A."/>
        </authorList>
    </citation>
    <scope>NUCLEOTIDE SEQUENCE [LARGE SCALE GENOMIC DNA]</scope>
    <source>
        <strain evidence="3">DSM 19664 / LMG 22246 / CIP 109416 / KR-200</strain>
        <plasmid evidence="3">Plasmid pDEIPE01</plasmid>
    </source>
</reference>
<accession>L0A644</accession>
<evidence type="ECO:0008006" key="4">
    <source>
        <dbReference type="Google" id="ProtNLM"/>
    </source>
</evidence>
<dbReference type="Proteomes" id="UP000010467">
    <property type="component" value="Plasmid pDEIPE01"/>
</dbReference>
<dbReference type="PANTHER" id="PTHR33546">
    <property type="entry name" value="LARGE, MULTIFUNCTIONAL SECRETED PROTEIN-RELATED"/>
    <property type="match status" value="1"/>
</dbReference>